<organism evidence="3 4">
    <name type="scientific">Streptosporangium subroseum</name>
    <dbReference type="NCBI Taxonomy" id="106412"/>
    <lineage>
        <taxon>Bacteria</taxon>
        <taxon>Bacillati</taxon>
        <taxon>Actinomycetota</taxon>
        <taxon>Actinomycetes</taxon>
        <taxon>Streptosporangiales</taxon>
        <taxon>Streptosporangiaceae</taxon>
        <taxon>Streptosporangium</taxon>
    </lineage>
</organism>
<evidence type="ECO:0000313" key="3">
    <source>
        <dbReference type="EMBL" id="SNT11509.1"/>
    </source>
</evidence>
<keyword evidence="4" id="KW-1185">Reference proteome</keyword>
<dbReference type="Pfam" id="PF00975">
    <property type="entry name" value="Thioesterase"/>
    <property type="match status" value="1"/>
</dbReference>
<sequence>MAGDWIVGDANREDAAVRLFCFAHAGGGSALFRGWEKLLSPEVDVCPVVLPGRESRIREMPFNRMEQLVGPLYEALREHVDRPFAFFGHSMGAAVAWEMARKFSAGPSDGPIILFVSGRRAPHLPTRRRLFSDLPDEQLMAELGKLNGTPTEVMGQRNLLKLFLPGLRADFELNERHTPLPGPELSCPVSALCGDADPEVDPDEIAAWRNATTGGFTQRVFGGDHFYLKGPRPEVLQAVQEDLDRVILAHPAR</sequence>
<dbReference type="PANTHER" id="PTHR11487:SF0">
    <property type="entry name" value="S-ACYL FATTY ACID SYNTHASE THIOESTERASE, MEDIUM CHAIN"/>
    <property type="match status" value="1"/>
</dbReference>
<name>A0A239K139_9ACTN</name>
<dbReference type="InterPro" id="IPR029058">
    <property type="entry name" value="AB_hydrolase_fold"/>
</dbReference>
<dbReference type="Proteomes" id="UP000198282">
    <property type="component" value="Unassembled WGS sequence"/>
</dbReference>
<proteinExistence type="inferred from homology"/>
<comment type="similarity">
    <text evidence="1">Belongs to the thioesterase family.</text>
</comment>
<accession>A0A239K139</accession>
<feature type="domain" description="Thioesterase" evidence="2">
    <location>
        <begin position="18"/>
        <end position="240"/>
    </location>
</feature>
<protein>
    <submittedName>
        <fullName evidence="3">Medium-chain acyl-[acyl-carrier-protein] hydrolase</fullName>
    </submittedName>
</protein>
<dbReference type="GO" id="GO:0008610">
    <property type="term" value="P:lipid biosynthetic process"/>
    <property type="evidence" value="ECO:0007669"/>
    <property type="project" value="TreeGrafter"/>
</dbReference>
<dbReference type="GO" id="GO:0016787">
    <property type="term" value="F:hydrolase activity"/>
    <property type="evidence" value="ECO:0007669"/>
    <property type="project" value="UniProtKB-KW"/>
</dbReference>
<dbReference type="InterPro" id="IPR001031">
    <property type="entry name" value="Thioesterase"/>
</dbReference>
<dbReference type="PANTHER" id="PTHR11487">
    <property type="entry name" value="THIOESTERASE"/>
    <property type="match status" value="1"/>
</dbReference>
<evidence type="ECO:0000313" key="4">
    <source>
        <dbReference type="Proteomes" id="UP000198282"/>
    </source>
</evidence>
<dbReference type="AlphaFoldDB" id="A0A239K139"/>
<dbReference type="SUPFAM" id="SSF53474">
    <property type="entry name" value="alpha/beta-Hydrolases"/>
    <property type="match status" value="1"/>
</dbReference>
<gene>
    <name evidence="3" type="ORF">SAMN05216276_102526</name>
</gene>
<dbReference type="EMBL" id="FZOD01000025">
    <property type="protein sequence ID" value="SNT11509.1"/>
    <property type="molecule type" value="Genomic_DNA"/>
</dbReference>
<reference evidence="3 4" key="1">
    <citation type="submission" date="2017-06" db="EMBL/GenBank/DDBJ databases">
        <authorList>
            <person name="Kim H.J."/>
            <person name="Triplett B.A."/>
        </authorList>
    </citation>
    <scope>NUCLEOTIDE SEQUENCE [LARGE SCALE GENOMIC DNA]</scope>
    <source>
        <strain evidence="3 4">CGMCC 4.2132</strain>
    </source>
</reference>
<evidence type="ECO:0000256" key="1">
    <source>
        <dbReference type="ARBA" id="ARBA00007169"/>
    </source>
</evidence>
<evidence type="ECO:0000259" key="2">
    <source>
        <dbReference type="Pfam" id="PF00975"/>
    </source>
</evidence>
<dbReference type="Gene3D" id="3.40.50.1820">
    <property type="entry name" value="alpha/beta hydrolase"/>
    <property type="match status" value="1"/>
</dbReference>
<dbReference type="InterPro" id="IPR012223">
    <property type="entry name" value="TEII"/>
</dbReference>
<keyword evidence="3" id="KW-0378">Hydrolase</keyword>
<dbReference type="OrthoDB" id="8480037at2"/>
<dbReference type="RefSeq" id="WP_089209614.1">
    <property type="nucleotide sequence ID" value="NZ_FZOD01000025.1"/>
</dbReference>